<feature type="compositionally biased region" description="Low complexity" evidence="1">
    <location>
        <begin position="20"/>
        <end position="41"/>
    </location>
</feature>
<feature type="compositionally biased region" description="Polar residues" evidence="1">
    <location>
        <begin position="10"/>
        <end position="19"/>
    </location>
</feature>
<feature type="region of interest" description="Disordered" evidence="1">
    <location>
        <begin position="1"/>
        <end position="42"/>
    </location>
</feature>
<organism evidence="2 3">
    <name type="scientific">Tilletia controversa</name>
    <name type="common">dwarf bunt fungus</name>
    <dbReference type="NCBI Taxonomy" id="13291"/>
    <lineage>
        <taxon>Eukaryota</taxon>
        <taxon>Fungi</taxon>
        <taxon>Dikarya</taxon>
        <taxon>Basidiomycota</taxon>
        <taxon>Ustilaginomycotina</taxon>
        <taxon>Exobasidiomycetes</taxon>
        <taxon>Tilletiales</taxon>
        <taxon>Tilletiaceae</taxon>
        <taxon>Tilletia</taxon>
    </lineage>
</organism>
<sequence>MRSVSSSSSEDPFSTLDGNSSRSSSTSDGQSSSSSSFSSFSAQKDRHDAHQRRLVQASFDAVTGHGSTTWAGIKLLDKRRATKGRSWECIASVPTQQLYQWFEAQHNYYSSNDFKLASCADIDWVGHPGDSSRDPSARVFFIHWKSTLSLADRKSATSLHGIVARHHFECAGRCSAPKTLSLEAESEAESEADIAEEGQLPTAKHKDKAKNSTSVPKACCAGNVRLLVEVNSKDLSKCVIYQKEHHQDTPDPSRSLQYSRRLRLYMMEIGSRSGMTASKLRKDLLTGNGLDAADAGALPRAFARPKWRLPSTGEVDSLMSGLCKASRLHTDPFVAVDWFAAENPSKVFGYVPLMIKTPNPDFSIGIKTTWSIRNLIRWHGRIIHLDSSWRNKNENRAPLTFVTTTNEAGHMVPCAAYLSANVTAANISHLLQALTAEVVTEAERICDTHDTMAHAIDSGDANLLVNARAIKKSGTWRPHAVMIDKYKAELNAIRQGEIIHSPNMFIKPS</sequence>
<gene>
    <name evidence="2" type="ORF">A4X06_0g7504</name>
</gene>
<keyword evidence="3" id="KW-1185">Reference proteome</keyword>
<reference evidence="2" key="1">
    <citation type="submission" date="2016-04" db="EMBL/GenBank/DDBJ databases">
        <authorList>
            <person name="Nguyen H.D."/>
            <person name="Samba Siva P."/>
            <person name="Cullis J."/>
            <person name="Levesque C.A."/>
            <person name="Hambleton S."/>
        </authorList>
    </citation>
    <scope>NUCLEOTIDE SEQUENCE</scope>
    <source>
        <strain evidence="2">DAOMC 236426</strain>
    </source>
</reference>
<dbReference type="EMBL" id="LWDE02001326">
    <property type="protein sequence ID" value="KAE8241525.1"/>
    <property type="molecule type" value="Genomic_DNA"/>
</dbReference>
<reference evidence="2" key="2">
    <citation type="journal article" date="2019" name="IMA Fungus">
        <title>Genome sequencing and comparison of five Tilletia species to identify candidate genes for the detection of regulated species infecting wheat.</title>
        <authorList>
            <person name="Nguyen H.D.T."/>
            <person name="Sultana T."/>
            <person name="Kesanakurti P."/>
            <person name="Hambleton S."/>
        </authorList>
    </citation>
    <scope>NUCLEOTIDE SEQUENCE</scope>
    <source>
        <strain evidence="2">DAOMC 236426</strain>
    </source>
</reference>
<name>A0A8X7MLU8_9BASI</name>
<dbReference type="AlphaFoldDB" id="A0A8X7MLU8"/>
<evidence type="ECO:0000313" key="3">
    <source>
        <dbReference type="Proteomes" id="UP000077684"/>
    </source>
</evidence>
<feature type="compositionally biased region" description="Acidic residues" evidence="1">
    <location>
        <begin position="185"/>
        <end position="196"/>
    </location>
</feature>
<evidence type="ECO:0000313" key="2">
    <source>
        <dbReference type="EMBL" id="KAE8241525.1"/>
    </source>
</evidence>
<comment type="caution">
    <text evidence="2">The sequence shown here is derived from an EMBL/GenBank/DDBJ whole genome shotgun (WGS) entry which is preliminary data.</text>
</comment>
<feature type="region of interest" description="Disordered" evidence="1">
    <location>
        <begin position="185"/>
        <end position="214"/>
    </location>
</feature>
<protein>
    <submittedName>
        <fullName evidence="2">Uncharacterized protein</fullName>
    </submittedName>
</protein>
<dbReference type="Proteomes" id="UP000077684">
    <property type="component" value="Unassembled WGS sequence"/>
</dbReference>
<proteinExistence type="predicted"/>
<accession>A0A8X7MLU8</accession>
<evidence type="ECO:0000256" key="1">
    <source>
        <dbReference type="SAM" id="MobiDB-lite"/>
    </source>
</evidence>